<dbReference type="InterPro" id="IPR011098">
    <property type="entry name" value="G5_dom"/>
</dbReference>
<dbReference type="SUPFAM" id="SSF53955">
    <property type="entry name" value="Lysozyme-like"/>
    <property type="match status" value="1"/>
</dbReference>
<dbReference type="PROSITE" id="PS51109">
    <property type="entry name" value="G5"/>
    <property type="match status" value="1"/>
</dbReference>
<evidence type="ECO:0000256" key="4">
    <source>
        <dbReference type="SAM" id="MobiDB-lite"/>
    </source>
</evidence>
<comment type="similarity">
    <text evidence="1">Belongs to the transglycosylase family. Rpf subfamily.</text>
</comment>
<evidence type="ECO:0000256" key="2">
    <source>
        <dbReference type="ARBA" id="ARBA00022729"/>
    </source>
</evidence>
<dbReference type="Pfam" id="PF03990">
    <property type="entry name" value="DUF348"/>
    <property type="match status" value="3"/>
</dbReference>
<dbReference type="Pfam" id="PF07501">
    <property type="entry name" value="G5"/>
    <property type="match status" value="1"/>
</dbReference>
<feature type="domain" description="G5" evidence="6">
    <location>
        <begin position="254"/>
        <end position="335"/>
    </location>
</feature>
<proteinExistence type="inferred from homology"/>
<keyword evidence="2" id="KW-0732">Signal</keyword>
<evidence type="ECO:0000256" key="5">
    <source>
        <dbReference type="SAM" id="Phobius"/>
    </source>
</evidence>
<dbReference type="Gene3D" id="2.20.230.10">
    <property type="entry name" value="Resuscitation-promoting factor rpfb"/>
    <property type="match status" value="1"/>
</dbReference>
<dbReference type="InterPro" id="IPR010618">
    <property type="entry name" value="RPF"/>
</dbReference>
<dbReference type="Pfam" id="PF06737">
    <property type="entry name" value="Transglycosylas"/>
    <property type="match status" value="1"/>
</dbReference>
<dbReference type="Proteomes" id="UP000279994">
    <property type="component" value="Unassembled WGS sequence"/>
</dbReference>
<dbReference type="EMBL" id="RJSF01000047">
    <property type="protein sequence ID" value="RNM11650.1"/>
    <property type="molecule type" value="Genomic_DNA"/>
</dbReference>
<reference evidence="7 8" key="1">
    <citation type="submission" date="2018-11" db="EMBL/GenBank/DDBJ databases">
        <authorList>
            <person name="Li F."/>
        </authorList>
    </citation>
    <scope>NUCLEOTIDE SEQUENCE [LARGE SCALE GENOMIC DNA]</scope>
    <source>
        <strain evidence="7 8">Gsoil 818</strain>
    </source>
</reference>
<keyword evidence="5" id="KW-0472">Membrane</keyword>
<feature type="transmembrane region" description="Helical" evidence="5">
    <location>
        <begin position="63"/>
        <end position="84"/>
    </location>
</feature>
<feature type="region of interest" description="Disordered" evidence="4">
    <location>
        <begin position="23"/>
        <end position="44"/>
    </location>
</feature>
<dbReference type="AlphaFoldDB" id="A0A3N0GHY4"/>
<evidence type="ECO:0000259" key="6">
    <source>
        <dbReference type="PROSITE" id="PS51109"/>
    </source>
</evidence>
<dbReference type="GO" id="GO:0016787">
    <property type="term" value="F:hydrolase activity"/>
    <property type="evidence" value="ECO:0007669"/>
    <property type="project" value="UniProtKB-KW"/>
</dbReference>
<organism evidence="7 8">
    <name type="scientific">Nocardioides pocheonensis</name>
    <dbReference type="NCBI Taxonomy" id="661485"/>
    <lineage>
        <taxon>Bacteria</taxon>
        <taxon>Bacillati</taxon>
        <taxon>Actinomycetota</taxon>
        <taxon>Actinomycetes</taxon>
        <taxon>Propionibacteriales</taxon>
        <taxon>Nocardioidaceae</taxon>
        <taxon>Nocardioides</taxon>
    </lineage>
</organism>
<evidence type="ECO:0000256" key="3">
    <source>
        <dbReference type="ARBA" id="ARBA00022801"/>
    </source>
</evidence>
<dbReference type="InterPro" id="IPR023346">
    <property type="entry name" value="Lysozyme-like_dom_sf"/>
</dbReference>
<evidence type="ECO:0000256" key="1">
    <source>
        <dbReference type="ARBA" id="ARBA00010830"/>
    </source>
</evidence>
<evidence type="ECO:0000313" key="7">
    <source>
        <dbReference type="EMBL" id="RNM11650.1"/>
    </source>
</evidence>
<protein>
    <submittedName>
        <fullName evidence="7">Resuscitation-promoting factor</fullName>
    </submittedName>
</protein>
<accession>A0A3N0GHY4</accession>
<gene>
    <name evidence="7" type="ORF">EFL26_21015</name>
</gene>
<keyword evidence="5" id="KW-0812">Transmembrane</keyword>
<keyword evidence="5" id="KW-1133">Transmembrane helix</keyword>
<keyword evidence="3" id="KW-0378">Hydrolase</keyword>
<dbReference type="InterPro" id="IPR007137">
    <property type="entry name" value="DUF348"/>
</dbReference>
<evidence type="ECO:0000313" key="8">
    <source>
        <dbReference type="Proteomes" id="UP000279994"/>
    </source>
</evidence>
<comment type="caution">
    <text evidence="7">The sequence shown here is derived from an EMBL/GenBank/DDBJ whole genome shotgun (WGS) entry which is preliminary data.</text>
</comment>
<dbReference type="Gene3D" id="1.10.530.10">
    <property type="match status" value="1"/>
</dbReference>
<name>A0A3N0GHY4_9ACTN</name>
<dbReference type="CDD" id="cd13925">
    <property type="entry name" value="RPF"/>
    <property type="match status" value="1"/>
</dbReference>
<dbReference type="SMART" id="SM01208">
    <property type="entry name" value="G5"/>
    <property type="match status" value="1"/>
</dbReference>
<keyword evidence="8" id="KW-1185">Reference proteome</keyword>
<sequence>MAGSGRQTLPVLCLECAARRVGRGPPRPGKHEHRSSVPPTPFTTTRTTHLKAALAHLTGSRTLLFSLVGVIGFALAGTVGYYSLSREVTLSVDGRAHTVRTFGHDVRGVLAGQGITLHARDVVAPSPDSAVENGTRITVRYSRPLSVDIDGTRHTYWTTATEVASALDELGIRFAGADLSASRSATIDRQGMALRITTPKSVVVKLGREKAQSVVLAAADVRDLLDRLGATYDGDDLVKPGLDAPLADGERIVLTRVQVKQVHVPDEAVQPQVVERKDDTLYAGDTQTVRQGTPGVRDVTYQVVLHNGRVVSREVLSQNVITPAVPTIVKVGTKPAPSVSGGSVWDRIAQCESGGNWHANTGNGYYGGLQFNLGTWRAYGGPSRPDLVSREQQIAIAEKVRAASGGYGAWPVCGKQA</sequence>